<dbReference type="InterPro" id="IPR011009">
    <property type="entry name" value="Kinase-like_dom_sf"/>
</dbReference>
<dbReference type="OrthoDB" id="236897at2"/>
<dbReference type="InterPro" id="IPR002575">
    <property type="entry name" value="Aminoglycoside_PTrfase"/>
</dbReference>
<dbReference type="Pfam" id="PF01636">
    <property type="entry name" value="APH"/>
    <property type="match status" value="1"/>
</dbReference>
<name>A0A317KCI3_9ACTN</name>
<dbReference type="RefSeq" id="WP_109944401.1">
    <property type="nucleotide sequence ID" value="NZ_QGGF01000154.1"/>
</dbReference>
<evidence type="ECO:0000313" key="2">
    <source>
        <dbReference type="EMBL" id="PWU49113.1"/>
    </source>
</evidence>
<dbReference type="Proteomes" id="UP000245683">
    <property type="component" value="Unassembled WGS sequence"/>
</dbReference>
<gene>
    <name evidence="2" type="ORF">DLJ46_10155</name>
</gene>
<keyword evidence="2" id="KW-0808">Transferase</keyword>
<evidence type="ECO:0000313" key="3">
    <source>
        <dbReference type="Proteomes" id="UP000245683"/>
    </source>
</evidence>
<comment type="caution">
    <text evidence="2">The sequence shown here is derived from an EMBL/GenBank/DDBJ whole genome shotgun (WGS) entry which is preliminary data.</text>
</comment>
<dbReference type="AlphaFoldDB" id="A0A317KCI3"/>
<dbReference type="Gene3D" id="3.90.1200.10">
    <property type="match status" value="1"/>
</dbReference>
<protein>
    <submittedName>
        <fullName evidence="2">Kinase</fullName>
    </submittedName>
</protein>
<proteinExistence type="predicted"/>
<dbReference type="EMBL" id="QGSV01000145">
    <property type="protein sequence ID" value="PWU49113.1"/>
    <property type="molecule type" value="Genomic_DNA"/>
</dbReference>
<accession>A0A317KCI3</accession>
<evidence type="ECO:0000259" key="1">
    <source>
        <dbReference type="Pfam" id="PF01636"/>
    </source>
</evidence>
<organism evidence="2 3">
    <name type="scientific">Micromonospora globispora</name>
    <dbReference type="NCBI Taxonomy" id="1450148"/>
    <lineage>
        <taxon>Bacteria</taxon>
        <taxon>Bacillati</taxon>
        <taxon>Actinomycetota</taxon>
        <taxon>Actinomycetes</taxon>
        <taxon>Micromonosporales</taxon>
        <taxon>Micromonosporaceae</taxon>
        <taxon>Micromonospora</taxon>
    </lineage>
</organism>
<sequence>MRRDEQLLVGNVTAGVVRVGDAVRRPVGPWTDSVDALLRHLQDVGFTGAPRPLGRDAEGRQVLEYVPGELGRPDGSYPRSELASIGALLADLHRATAEFVPPPSAVWNRVIPPDGEELICHHDAAPWNLVRSPRGWVLIDWDSAGPGTRLWELAYAAQSMAGMRPGRPVRESADRLRVFVDGYGLSGADRPALAAMLGRRARAMYDLLCAGAREGRQPWARIHAEDGAYWRATAAYLDAHVGRWTSALE</sequence>
<keyword evidence="3" id="KW-1185">Reference proteome</keyword>
<reference evidence="3" key="1">
    <citation type="submission" date="2018-05" db="EMBL/GenBank/DDBJ databases">
        <title>Micromonospora globispora sp. nov. and Micromonospora rugosa sp. nov., isolated from marine sediment.</title>
        <authorList>
            <person name="Carro L."/>
            <person name="Aysel V."/>
            <person name="Cetin D."/>
            <person name="Igual J.M."/>
            <person name="Klenk H.-P."/>
            <person name="Trujillo M.E."/>
            <person name="Sahin N."/>
        </authorList>
    </citation>
    <scope>NUCLEOTIDE SEQUENCE [LARGE SCALE GENOMIC DNA]</scope>
    <source>
        <strain evidence="3">S2904</strain>
    </source>
</reference>
<dbReference type="GO" id="GO:0016301">
    <property type="term" value="F:kinase activity"/>
    <property type="evidence" value="ECO:0007669"/>
    <property type="project" value="UniProtKB-KW"/>
</dbReference>
<keyword evidence="2" id="KW-0418">Kinase</keyword>
<dbReference type="SUPFAM" id="SSF56112">
    <property type="entry name" value="Protein kinase-like (PK-like)"/>
    <property type="match status" value="1"/>
</dbReference>
<feature type="domain" description="Aminoglycoside phosphotransferase" evidence="1">
    <location>
        <begin position="109"/>
        <end position="171"/>
    </location>
</feature>